<dbReference type="Proteomes" id="UP000650628">
    <property type="component" value="Unassembled WGS sequence"/>
</dbReference>
<protein>
    <submittedName>
        <fullName evidence="2">Uncharacterized protein</fullName>
    </submittedName>
</protein>
<evidence type="ECO:0000313" key="3">
    <source>
        <dbReference type="Proteomes" id="UP000650628"/>
    </source>
</evidence>
<comment type="caution">
    <text evidence="2">The sequence shown here is derived from an EMBL/GenBank/DDBJ whole genome shotgun (WGS) entry which is preliminary data.</text>
</comment>
<feature type="compositionally biased region" description="Basic and acidic residues" evidence="1">
    <location>
        <begin position="53"/>
        <end position="71"/>
    </location>
</feature>
<dbReference type="AlphaFoldDB" id="A0A8J3U923"/>
<proteinExistence type="predicted"/>
<evidence type="ECO:0000256" key="1">
    <source>
        <dbReference type="SAM" id="MobiDB-lite"/>
    </source>
</evidence>
<gene>
    <name evidence="2" type="ORF">Pmi06nite_82120</name>
</gene>
<reference evidence="2 3" key="1">
    <citation type="submission" date="2021-01" db="EMBL/GenBank/DDBJ databases">
        <title>Whole genome shotgun sequence of Planotetraspora mira NBRC 15435.</title>
        <authorList>
            <person name="Komaki H."/>
            <person name="Tamura T."/>
        </authorList>
    </citation>
    <scope>NUCLEOTIDE SEQUENCE [LARGE SCALE GENOMIC DNA]</scope>
    <source>
        <strain evidence="2 3">NBRC 15435</strain>
    </source>
</reference>
<sequence>MTRVPAESFCAEWLTALHNGKAFDLATDVPAEHAWRPHAFAPDQHRRQAAAARSRERPSLQVFERDVVPSP</sequence>
<accession>A0A8J3U923</accession>
<name>A0A8J3U923_9ACTN</name>
<organism evidence="2 3">
    <name type="scientific">Planotetraspora mira</name>
    <dbReference type="NCBI Taxonomy" id="58121"/>
    <lineage>
        <taxon>Bacteria</taxon>
        <taxon>Bacillati</taxon>
        <taxon>Actinomycetota</taxon>
        <taxon>Actinomycetes</taxon>
        <taxon>Streptosporangiales</taxon>
        <taxon>Streptosporangiaceae</taxon>
        <taxon>Planotetraspora</taxon>
    </lineage>
</organism>
<dbReference type="EMBL" id="BOOO01000058">
    <property type="protein sequence ID" value="GII34770.1"/>
    <property type="molecule type" value="Genomic_DNA"/>
</dbReference>
<keyword evidence="3" id="KW-1185">Reference proteome</keyword>
<feature type="region of interest" description="Disordered" evidence="1">
    <location>
        <begin position="36"/>
        <end position="71"/>
    </location>
</feature>
<evidence type="ECO:0000313" key="2">
    <source>
        <dbReference type="EMBL" id="GII34770.1"/>
    </source>
</evidence>